<feature type="chain" id="PRO_5015173833" evidence="3">
    <location>
        <begin position="20"/>
        <end position="220"/>
    </location>
</feature>
<comment type="caution">
    <text evidence="4">The sequence shown here is derived from an EMBL/GenBank/DDBJ whole genome shotgun (WGS) entry which is preliminary data.</text>
</comment>
<evidence type="ECO:0000256" key="2">
    <source>
        <dbReference type="SAM" id="Phobius"/>
    </source>
</evidence>
<dbReference type="AlphaFoldDB" id="A0A2P8A8P2"/>
<keyword evidence="2" id="KW-1133">Transmembrane helix</keyword>
<reference evidence="4 5" key="1">
    <citation type="submission" date="2017-05" db="EMBL/GenBank/DDBJ databases">
        <title>Draft genome sequence of Elsinoe australis.</title>
        <authorList>
            <person name="Cheng Q."/>
        </authorList>
    </citation>
    <scope>NUCLEOTIDE SEQUENCE [LARGE SCALE GENOMIC DNA]</scope>
    <source>
        <strain evidence="4 5">NL1</strain>
    </source>
</reference>
<gene>
    <name evidence="4" type="ORF">B9Z65_6465</name>
</gene>
<evidence type="ECO:0000256" key="1">
    <source>
        <dbReference type="SAM" id="MobiDB-lite"/>
    </source>
</evidence>
<feature type="compositionally biased region" description="Low complexity" evidence="1">
    <location>
        <begin position="196"/>
        <end position="211"/>
    </location>
</feature>
<feature type="signal peptide" evidence="3">
    <location>
        <begin position="1"/>
        <end position="19"/>
    </location>
</feature>
<evidence type="ECO:0000313" key="4">
    <source>
        <dbReference type="EMBL" id="PSK56841.1"/>
    </source>
</evidence>
<keyword evidence="5" id="KW-1185">Reference proteome</keyword>
<feature type="region of interest" description="Disordered" evidence="1">
    <location>
        <begin position="177"/>
        <end position="220"/>
    </location>
</feature>
<sequence length="220" mass="23570">MKTAAVLLALASGLGYTNAGLLNLNGVFFVTGRCSDLGLGSYYDEARNRQTEPPIMKAAAVVFLLVSYSTLISAMKITIAGREYVTGSCTSGQYPMCHGSYNDQGRKTSKTRQCSPGKGSCAGKAGEFCTVSLADDIVECPGSQGEVVVLEYERLVQQQAPEMHTDMQEGTPFGRQMQQQLWDQAARTAGGDTIVNSGPQNYGQGQQQPSGRRLLPKPGR</sequence>
<feature type="transmembrane region" description="Helical" evidence="2">
    <location>
        <begin position="55"/>
        <end position="74"/>
    </location>
</feature>
<keyword evidence="2" id="KW-0472">Membrane</keyword>
<dbReference type="EMBL" id="NHZQ01000060">
    <property type="protein sequence ID" value="PSK56841.1"/>
    <property type="molecule type" value="Genomic_DNA"/>
</dbReference>
<name>A0A2P8A8P2_9PEZI</name>
<keyword evidence="2" id="KW-0812">Transmembrane</keyword>
<accession>A0A2P8A8P2</accession>
<dbReference type="Proteomes" id="UP000243723">
    <property type="component" value="Unassembled WGS sequence"/>
</dbReference>
<protein>
    <submittedName>
        <fullName evidence="4">Uncharacterized protein</fullName>
    </submittedName>
</protein>
<organism evidence="4 5">
    <name type="scientific">Elsinoe australis</name>
    <dbReference type="NCBI Taxonomy" id="40998"/>
    <lineage>
        <taxon>Eukaryota</taxon>
        <taxon>Fungi</taxon>
        <taxon>Dikarya</taxon>
        <taxon>Ascomycota</taxon>
        <taxon>Pezizomycotina</taxon>
        <taxon>Dothideomycetes</taxon>
        <taxon>Dothideomycetidae</taxon>
        <taxon>Myriangiales</taxon>
        <taxon>Elsinoaceae</taxon>
        <taxon>Elsinoe</taxon>
    </lineage>
</organism>
<evidence type="ECO:0000256" key="3">
    <source>
        <dbReference type="SAM" id="SignalP"/>
    </source>
</evidence>
<proteinExistence type="predicted"/>
<evidence type="ECO:0000313" key="5">
    <source>
        <dbReference type="Proteomes" id="UP000243723"/>
    </source>
</evidence>
<keyword evidence="3" id="KW-0732">Signal</keyword>